<proteinExistence type="predicted"/>
<gene>
    <name evidence="1" type="ORF">P378_08135</name>
</gene>
<protein>
    <submittedName>
        <fullName evidence="1">Sigma-G inhibitor, Gin</fullName>
    </submittedName>
</protein>
<dbReference type="AlphaFoldDB" id="A0A2C6MG77"/>
<comment type="caution">
    <text evidence="1">The sequence shown here is derived from an EMBL/GenBank/DDBJ whole genome shotgun (WGS) entry which is preliminary data.</text>
</comment>
<accession>A0A2C6MG77</accession>
<dbReference type="Pfam" id="PF10764">
    <property type="entry name" value="Gin"/>
    <property type="match status" value="1"/>
</dbReference>
<sequence length="62" mass="7023">MQEKPRCILCRNVIQESTIGIVILGKCICAGCEEKITNLAWDDPDYDVYKSGLKKIWCCNEA</sequence>
<evidence type="ECO:0000313" key="1">
    <source>
        <dbReference type="EMBL" id="PHJ38695.1"/>
    </source>
</evidence>
<organism evidence="1 2">
    <name type="scientific">Desulforamulus profundi</name>
    <dbReference type="NCBI Taxonomy" id="1383067"/>
    <lineage>
        <taxon>Bacteria</taxon>
        <taxon>Bacillati</taxon>
        <taxon>Bacillota</taxon>
        <taxon>Clostridia</taxon>
        <taxon>Eubacteriales</taxon>
        <taxon>Peptococcaceae</taxon>
        <taxon>Desulforamulus</taxon>
    </lineage>
</organism>
<evidence type="ECO:0000313" key="2">
    <source>
        <dbReference type="Proteomes" id="UP000222564"/>
    </source>
</evidence>
<reference evidence="1 2" key="1">
    <citation type="submission" date="2013-09" db="EMBL/GenBank/DDBJ databases">
        <title>Biodegradation of hydrocarbons in the deep terrestrial subsurface : characterization of a microbial consortium composed of two Desulfotomaculum species originating from a deep geological formation.</title>
        <authorList>
            <person name="Aullo T."/>
            <person name="Berlendis S."/>
            <person name="Lascourreges J.-F."/>
            <person name="Dessort D."/>
            <person name="Saint-Laurent S."/>
            <person name="Schraauwers B."/>
            <person name="Mas J."/>
            <person name="Magot M."/>
            <person name="Ranchou-Peyruse A."/>
        </authorList>
    </citation>
    <scope>NUCLEOTIDE SEQUENCE [LARGE SCALE GENOMIC DNA]</scope>
    <source>
        <strain evidence="1 2">Bs107</strain>
    </source>
</reference>
<dbReference type="InterPro" id="IPR019700">
    <property type="entry name" value="Sigma-G_inhibitor_Gin"/>
</dbReference>
<dbReference type="OrthoDB" id="1753657at2"/>
<dbReference type="Proteomes" id="UP000222564">
    <property type="component" value="Unassembled WGS sequence"/>
</dbReference>
<dbReference type="RefSeq" id="WP_099082762.1">
    <property type="nucleotide sequence ID" value="NZ_AWQQ01000046.1"/>
</dbReference>
<dbReference type="EMBL" id="AWQQ01000046">
    <property type="protein sequence ID" value="PHJ38695.1"/>
    <property type="molecule type" value="Genomic_DNA"/>
</dbReference>
<keyword evidence="2" id="KW-1185">Reference proteome</keyword>
<name>A0A2C6MG77_9FIRM</name>